<accession>A0A5N5U4S9</accession>
<dbReference type="Proteomes" id="UP000326302">
    <property type="component" value="Unassembled WGS sequence"/>
</dbReference>
<organism evidence="1 2">
    <name type="scientific">Halosegnis rubeus</name>
    <dbReference type="NCBI Taxonomy" id="2212850"/>
    <lineage>
        <taxon>Archaea</taxon>
        <taxon>Methanobacteriati</taxon>
        <taxon>Methanobacteriota</taxon>
        <taxon>Stenosarchaea group</taxon>
        <taxon>Halobacteria</taxon>
        <taxon>Halobacteriales</taxon>
        <taxon>Natronomonadaceae</taxon>
        <taxon>Halosegnis</taxon>
    </lineage>
</organism>
<reference evidence="1 2" key="1">
    <citation type="submission" date="2019-10" db="EMBL/GenBank/DDBJ databases">
        <title>Unraveling microbial dark matter from salterns through culturing: the case of the genus Halosegnis.</title>
        <authorList>
            <person name="Duran-Viseras A."/>
            <person name="Andrei A.-S."/>
            <person name="Vera-Gargallo B."/>
            <person name="Ghai R."/>
            <person name="Sanchez-Porro C."/>
            <person name="Ventosa A."/>
        </authorList>
    </citation>
    <scope>NUCLEOTIDE SEQUENCE [LARGE SCALE GENOMIC DNA]</scope>
    <source>
        <strain evidence="1 2">F17-44</strain>
        <plasmid evidence="1">unnamed1</plasmid>
    </source>
</reference>
<geneLocation type="plasmid" evidence="1">
    <name>unnamed1</name>
</geneLocation>
<evidence type="ECO:0000313" key="1">
    <source>
        <dbReference type="EMBL" id="KAB7513616.1"/>
    </source>
</evidence>
<dbReference type="GeneID" id="67212936"/>
<sequence length="659" mass="75684">MSENEKSFFEYTEFYSDSETQDPEEVIQDRQDPEIAYAHICKIAGTINAGLDAVPEDQRDTVKVYSVVDLFRATMQYIEEFGSYFRYLILNKESYINEIIRTSSGDIRPLFEAILEEELDGYLDKRDVEADSNEVLSLIFGYQAVREGAISFSEEELEDVPVDVGLADIEIHEGEGEDIPESMEMELLVEDSIENLRNKLKNIAVFYLNFREAYNAVKHGNRVTVGDSTGFELGNDELLDDRIVLDDEVIQFLCKYSADSQDGEPYLLTIPRSILEEKTLNVVEDVYTLYTQAYDVATLDEGEEINLSFWKSTGGGGQDENDLIHIANPDSRILLPRNVMPDVIEDLQVPEKSTVEWIGNWSLAGDTLEFEVEFGSEPTPEHPIHVEINWEKTADDIHEFGEGQFNFNVDPDDLSVEQYFEMLKIQDKDDIRRVEFEFPDSDKTYQQRLEEPFEGIDLPEPEDRDILEFVKRVGLATDTRIPLPEFITEKHREVYDDYKDSDLDSDTAEEILSELQERGEKVRRSLVGVAVWEGDFSDVDVDEDEPAHAEDLGELRAIMGLSESQDADDMERFPGEVRWTHPESTKYTPDELLDKLREGYGETVGELQRSEVDREEAESEFSHRIRFGHETMWGTFDKHVIDIFPVSEGAFDREDSPET</sequence>
<protein>
    <submittedName>
        <fullName evidence="1">Uncharacterized protein</fullName>
    </submittedName>
</protein>
<keyword evidence="1" id="KW-0614">Plasmid</keyword>
<comment type="caution">
    <text evidence="1">The sequence shown here is derived from an EMBL/GenBank/DDBJ whole genome shotgun (WGS) entry which is preliminary data.</text>
</comment>
<proteinExistence type="predicted"/>
<dbReference type="RefSeq" id="WP_004594522.1">
    <property type="nucleotide sequence ID" value="NZ_QJOW01000005.1"/>
</dbReference>
<evidence type="ECO:0000313" key="2">
    <source>
        <dbReference type="Proteomes" id="UP000326302"/>
    </source>
</evidence>
<dbReference type="AlphaFoldDB" id="A0A5N5U4S9"/>
<dbReference type="OrthoDB" id="226574at2157"/>
<dbReference type="EMBL" id="QJOW01000005">
    <property type="protein sequence ID" value="KAB7513616.1"/>
    <property type="molecule type" value="Genomic_DNA"/>
</dbReference>
<gene>
    <name evidence="1" type="ORF">DMP03_11865</name>
</gene>
<name>A0A5N5U4S9_9EURY</name>